<dbReference type="GO" id="GO:0016787">
    <property type="term" value="F:hydrolase activity"/>
    <property type="evidence" value="ECO:0007669"/>
    <property type="project" value="UniProtKB-KW"/>
</dbReference>
<dbReference type="GO" id="GO:0097367">
    <property type="term" value="F:carbohydrate derivative binding"/>
    <property type="evidence" value="ECO:0007669"/>
    <property type="project" value="InterPro"/>
</dbReference>
<dbReference type="GO" id="GO:0006047">
    <property type="term" value="P:UDP-N-acetylglucosamine metabolic process"/>
    <property type="evidence" value="ECO:0007669"/>
    <property type="project" value="TreeGrafter"/>
</dbReference>
<comment type="subunit">
    <text evidence="1">Homooctamer.</text>
</comment>
<keyword evidence="3" id="KW-0032">Aminotransferase</keyword>
<name>A0A2W3ZAU8_9ENTE</name>
<comment type="caution">
    <text evidence="3">The sequence shown here is derived from an EMBL/GenBank/DDBJ whole genome shotgun (WGS) entry which is preliminary data.</text>
</comment>
<dbReference type="InterPro" id="IPR024713">
    <property type="entry name" value="Fructosamine_deglycase_FrlB"/>
</dbReference>
<comment type="function">
    <text evidence="1">Catalyzes the conversion of a range of fructosamine 6-phosphates to glucose 6-phosphate and a free amino acid.</text>
</comment>
<dbReference type="GO" id="GO:0006487">
    <property type="term" value="P:protein N-linked glycosylation"/>
    <property type="evidence" value="ECO:0007669"/>
    <property type="project" value="TreeGrafter"/>
</dbReference>
<dbReference type="PANTHER" id="PTHR10937">
    <property type="entry name" value="GLUCOSAMINE--FRUCTOSE-6-PHOSPHATE AMINOTRANSFERASE, ISOMERIZING"/>
    <property type="match status" value="1"/>
</dbReference>
<dbReference type="SUPFAM" id="SSF53697">
    <property type="entry name" value="SIS domain"/>
    <property type="match status" value="1"/>
</dbReference>
<dbReference type="RefSeq" id="WP_111247039.1">
    <property type="nucleotide sequence ID" value="NZ_PIEU01000023.1"/>
</dbReference>
<dbReference type="Pfam" id="PF01380">
    <property type="entry name" value="SIS"/>
    <property type="match status" value="1"/>
</dbReference>
<evidence type="ECO:0000259" key="2">
    <source>
        <dbReference type="PROSITE" id="PS51464"/>
    </source>
</evidence>
<keyword evidence="1" id="KW-0119">Carbohydrate metabolism</keyword>
<dbReference type="PROSITE" id="PS51464">
    <property type="entry name" value="SIS"/>
    <property type="match status" value="1"/>
</dbReference>
<keyword evidence="3" id="KW-0808">Transferase</keyword>
<dbReference type="GO" id="GO:0006002">
    <property type="term" value="P:fructose 6-phosphate metabolic process"/>
    <property type="evidence" value="ECO:0007669"/>
    <property type="project" value="TreeGrafter"/>
</dbReference>
<dbReference type="InterPro" id="IPR046348">
    <property type="entry name" value="SIS_dom_sf"/>
</dbReference>
<dbReference type="AlphaFoldDB" id="A0A2W3ZAU8"/>
<dbReference type="STRING" id="1077675.BCR22_08040"/>
<sequence>MLKFNETKQIEDIKGALALRPQVEKMVDEVWEKGFDSIYYLGIGGTYASAMQVVTYINGKSNLPVYVQHAAEYYTTGNRRLTKDSIVILSSVTGTTQEVVKAVEEIKTVGATLIGFIDAKGSILAEKCDYVVTYPAPGTEQIKFFMLADRLMKNNGEFDEYEEYYQELEEHLPVGLVEAEKKADDFGLKFAQAHRHDDMHYFIGAGNQWGAVYSYAMCYWEEQSWLRSKSIHAAEFLHGTLEIVEETTAVTLFIGEDEQRPLSERVANLLPRICANYTIIDSKDYPVAGISEKYRGRVLSFLLMHCVTQRIDAHVEQLNCHPLDIRRYYRQFDY</sequence>
<dbReference type="CDD" id="cd05710">
    <property type="entry name" value="SIS_1"/>
    <property type="match status" value="1"/>
</dbReference>
<gene>
    <name evidence="3" type="ORF">CI088_02135</name>
</gene>
<accession>A0A2W3ZAU8</accession>
<evidence type="ECO:0000256" key="1">
    <source>
        <dbReference type="PIRNR" id="PIRNR009290"/>
    </source>
</evidence>
<feature type="domain" description="SIS" evidence="2">
    <location>
        <begin position="27"/>
        <end position="157"/>
    </location>
</feature>
<proteinExistence type="predicted"/>
<keyword evidence="1" id="KW-0378">Hydrolase</keyword>
<dbReference type="EC" id="3.5.-.-" evidence="1"/>
<protein>
    <recommendedName>
        <fullName evidence="1">Fructosamine deglycase</fullName>
        <ecNumber evidence="1">3.5.-.-</ecNumber>
    </recommendedName>
</protein>
<dbReference type="InterPro" id="IPR001347">
    <property type="entry name" value="SIS_dom"/>
</dbReference>
<dbReference type="Gene3D" id="3.40.50.10490">
    <property type="entry name" value="Glucose-6-phosphate isomerase like protein, domain 1"/>
    <property type="match status" value="2"/>
</dbReference>
<dbReference type="GO" id="GO:0004360">
    <property type="term" value="F:glutamine-fructose-6-phosphate transaminase (isomerizing) activity"/>
    <property type="evidence" value="ECO:0007669"/>
    <property type="project" value="TreeGrafter"/>
</dbReference>
<dbReference type="Proteomes" id="UP000249828">
    <property type="component" value="Unassembled WGS sequence"/>
</dbReference>
<evidence type="ECO:0000313" key="3">
    <source>
        <dbReference type="EMBL" id="PZL76918.1"/>
    </source>
</evidence>
<reference evidence="3 4" key="1">
    <citation type="submission" date="2017-11" db="EMBL/GenBank/DDBJ databases">
        <title>Draft genome sequence of Enterococcus plantarum TRW2 strain isolated from lettuce.</title>
        <authorList>
            <person name="Kim E.B."/>
            <person name="Marco M.L."/>
            <person name="Williams T.R."/>
            <person name="You I.H."/>
        </authorList>
    </citation>
    <scope>NUCLEOTIDE SEQUENCE [LARGE SCALE GENOMIC DNA]</scope>
    <source>
        <strain evidence="3 4">TRW2</strain>
    </source>
</reference>
<dbReference type="PANTHER" id="PTHR10937:SF14">
    <property type="entry name" value="FRUCTOSELYSINE 6-PHOSPHATE DEGLYCASE"/>
    <property type="match status" value="1"/>
</dbReference>
<dbReference type="InterPro" id="IPR035488">
    <property type="entry name" value="FrlB_SIS"/>
</dbReference>
<organism evidence="3 4">
    <name type="scientific">Enterococcus plantarum</name>
    <dbReference type="NCBI Taxonomy" id="1077675"/>
    <lineage>
        <taxon>Bacteria</taxon>
        <taxon>Bacillati</taxon>
        <taxon>Bacillota</taxon>
        <taxon>Bacilli</taxon>
        <taxon>Lactobacillales</taxon>
        <taxon>Enterococcaceae</taxon>
        <taxon>Enterococcus</taxon>
    </lineage>
</organism>
<dbReference type="PIRSF" id="PIRSF009290">
    <property type="entry name" value="FrlB"/>
    <property type="match status" value="1"/>
</dbReference>
<keyword evidence="4" id="KW-1185">Reference proteome</keyword>
<dbReference type="EMBL" id="PIEU01000023">
    <property type="protein sequence ID" value="PZL76918.1"/>
    <property type="molecule type" value="Genomic_DNA"/>
</dbReference>
<evidence type="ECO:0000313" key="4">
    <source>
        <dbReference type="Proteomes" id="UP000249828"/>
    </source>
</evidence>